<proteinExistence type="predicted"/>
<evidence type="ECO:0000256" key="1">
    <source>
        <dbReference type="ARBA" id="ARBA00022679"/>
    </source>
</evidence>
<dbReference type="Pfam" id="PF00583">
    <property type="entry name" value="Acetyltransf_1"/>
    <property type="match status" value="1"/>
</dbReference>
<name>A0A1M7NVJ4_9BURK</name>
<sequence>MVVRYTREEDWQELKRIRLAALLDAPTAFGVAHASAAAYTDTGWQDRAAGRGPARYLLAFQDGAAVGIVGHVPVNAQTLGLIAMWVAPEVRGTGIAKSLVQAVQSHAALHNYVRVTLDVAPENSRAAAFYLKQGFTFLPEWEALESHPAIQLQKMAWRHISIGVATETELAAVAGLYQTVGYGGGVSATDVTLCAKAGTRLAGAVRLCKEEGVMVLRGMHVHPDFQRQGIGSLLLTHCIPYLSQGESYCLPYDHLVQFYEQAGFRIAAVAGLPPFLAERLNGYLASGQQIVAMKRPGILGKQSTISNTAQTSAP</sequence>
<dbReference type="AlphaFoldDB" id="A0A1M7NVJ4"/>
<dbReference type="InterPro" id="IPR050769">
    <property type="entry name" value="NAT_camello-type"/>
</dbReference>
<keyword evidence="3" id="KW-0687">Ribonucleoprotein</keyword>
<dbReference type="GO" id="GO:0008080">
    <property type="term" value="F:N-acetyltransferase activity"/>
    <property type="evidence" value="ECO:0007669"/>
    <property type="project" value="InterPro"/>
</dbReference>
<evidence type="ECO:0000259" key="2">
    <source>
        <dbReference type="PROSITE" id="PS51186"/>
    </source>
</evidence>
<keyword evidence="3" id="KW-0689">Ribosomal protein</keyword>
<dbReference type="GO" id="GO:0005840">
    <property type="term" value="C:ribosome"/>
    <property type="evidence" value="ECO:0007669"/>
    <property type="project" value="UniProtKB-KW"/>
</dbReference>
<evidence type="ECO:0000313" key="3">
    <source>
        <dbReference type="EMBL" id="SHN07583.1"/>
    </source>
</evidence>
<keyword evidence="1" id="KW-0808">Transferase</keyword>
<dbReference type="STRING" id="551987.SAMN05192549_104188"/>
<protein>
    <submittedName>
        <fullName evidence="3">Ribosomal protein S18 acetylase RimI</fullName>
    </submittedName>
</protein>
<dbReference type="InterPro" id="IPR000182">
    <property type="entry name" value="GNAT_dom"/>
</dbReference>
<dbReference type="SUPFAM" id="SSF55729">
    <property type="entry name" value="Acyl-CoA N-acyltransferases (Nat)"/>
    <property type="match status" value="2"/>
</dbReference>
<evidence type="ECO:0000313" key="4">
    <source>
        <dbReference type="Proteomes" id="UP000184339"/>
    </source>
</evidence>
<dbReference type="RefSeq" id="WP_167544273.1">
    <property type="nucleotide sequence ID" value="NZ_FRCX01000004.1"/>
</dbReference>
<dbReference type="InterPro" id="IPR016181">
    <property type="entry name" value="Acyl_CoA_acyltransferase"/>
</dbReference>
<feature type="domain" description="N-acetyltransferase" evidence="2">
    <location>
        <begin position="160"/>
        <end position="283"/>
    </location>
</feature>
<dbReference type="Gene3D" id="3.40.630.30">
    <property type="match status" value="2"/>
</dbReference>
<dbReference type="CDD" id="cd04301">
    <property type="entry name" value="NAT_SF"/>
    <property type="match status" value="2"/>
</dbReference>
<dbReference type="PROSITE" id="PS51186">
    <property type="entry name" value="GNAT"/>
    <property type="match status" value="2"/>
</dbReference>
<gene>
    <name evidence="3" type="ORF">SAMN05192549_104188</name>
</gene>
<dbReference type="PANTHER" id="PTHR13947:SF37">
    <property type="entry name" value="LD18367P"/>
    <property type="match status" value="1"/>
</dbReference>
<dbReference type="Pfam" id="PF13508">
    <property type="entry name" value="Acetyltransf_7"/>
    <property type="match status" value="1"/>
</dbReference>
<reference evidence="4" key="1">
    <citation type="submission" date="2016-11" db="EMBL/GenBank/DDBJ databases">
        <authorList>
            <person name="Varghese N."/>
            <person name="Submissions S."/>
        </authorList>
    </citation>
    <scope>NUCLEOTIDE SEQUENCE [LARGE SCALE GENOMIC DNA]</scope>
    <source>
        <strain evidence="4">Sac-22</strain>
    </source>
</reference>
<organism evidence="3 4">
    <name type="scientific">Duganella sacchari</name>
    <dbReference type="NCBI Taxonomy" id="551987"/>
    <lineage>
        <taxon>Bacteria</taxon>
        <taxon>Pseudomonadati</taxon>
        <taxon>Pseudomonadota</taxon>
        <taxon>Betaproteobacteria</taxon>
        <taxon>Burkholderiales</taxon>
        <taxon>Oxalobacteraceae</taxon>
        <taxon>Telluria group</taxon>
        <taxon>Duganella</taxon>
    </lineage>
</organism>
<accession>A0A1M7NVJ4</accession>
<dbReference type="PANTHER" id="PTHR13947">
    <property type="entry name" value="GNAT FAMILY N-ACETYLTRANSFERASE"/>
    <property type="match status" value="1"/>
</dbReference>
<feature type="domain" description="N-acetyltransferase" evidence="2">
    <location>
        <begin position="1"/>
        <end position="157"/>
    </location>
</feature>
<dbReference type="EMBL" id="FRCX01000004">
    <property type="protein sequence ID" value="SHN07583.1"/>
    <property type="molecule type" value="Genomic_DNA"/>
</dbReference>
<keyword evidence="4" id="KW-1185">Reference proteome</keyword>
<dbReference type="Proteomes" id="UP000184339">
    <property type="component" value="Unassembled WGS sequence"/>
</dbReference>